<reference evidence="2 3" key="1">
    <citation type="submission" date="2011-09" db="EMBL/GenBank/DDBJ databases">
        <authorList>
            <person name="Weinstock G."/>
            <person name="Sodergren E."/>
            <person name="Clifton S."/>
            <person name="Fulton L."/>
            <person name="Fulton B."/>
            <person name="Courtney L."/>
            <person name="Fronick C."/>
            <person name="Harrison M."/>
            <person name="Strong C."/>
            <person name="Farmer C."/>
            <person name="Delahaunty K."/>
            <person name="Markovic C."/>
            <person name="Hall O."/>
            <person name="Minx P."/>
            <person name="Tomlinson C."/>
            <person name="Mitreva M."/>
            <person name="Hou S."/>
            <person name="Chen J."/>
            <person name="Wollam A."/>
            <person name="Pepin K.H."/>
            <person name="Johnson M."/>
            <person name="Bhonagiri V."/>
            <person name="Zhang X."/>
            <person name="Suruliraj S."/>
            <person name="Warren W."/>
            <person name="Chinwalla A."/>
            <person name="Mardis E.R."/>
            <person name="Wilson R.K."/>
        </authorList>
    </citation>
    <scope>NUCLEOTIDE SEQUENCE [LARGE SCALE GENOMIC DNA]</scope>
    <source>
        <strain evidence="2 3">F0435</strain>
    </source>
</reference>
<gene>
    <name evidence="2" type="ORF">HMPREF9104_01191</name>
</gene>
<dbReference type="STRING" id="797516.HMPREF9104_01191"/>
<name>H1LF15_9LACO</name>
<evidence type="ECO:0000256" key="1">
    <source>
        <dbReference type="SAM" id="Phobius"/>
    </source>
</evidence>
<dbReference type="PATRIC" id="fig|797516.3.peg.1066"/>
<dbReference type="HOGENOM" id="CLU_3154179_0_0_9"/>
<accession>H1LF15</accession>
<comment type="caution">
    <text evidence="2">The sequence shown here is derived from an EMBL/GenBank/DDBJ whole genome shotgun (WGS) entry which is preliminary data.</text>
</comment>
<protein>
    <submittedName>
        <fullName evidence="2">Uncharacterized protein</fullName>
    </submittedName>
</protein>
<dbReference type="EMBL" id="AGRJ01000110">
    <property type="protein sequence ID" value="EHO52254.1"/>
    <property type="molecule type" value="Genomic_DNA"/>
</dbReference>
<feature type="transmembrane region" description="Helical" evidence="1">
    <location>
        <begin position="26"/>
        <end position="47"/>
    </location>
</feature>
<evidence type="ECO:0000313" key="2">
    <source>
        <dbReference type="EMBL" id="EHO52254.1"/>
    </source>
</evidence>
<organism evidence="2 3">
    <name type="scientific">Lentilactobacillus kisonensis F0435</name>
    <dbReference type="NCBI Taxonomy" id="797516"/>
    <lineage>
        <taxon>Bacteria</taxon>
        <taxon>Bacillati</taxon>
        <taxon>Bacillota</taxon>
        <taxon>Bacilli</taxon>
        <taxon>Lactobacillales</taxon>
        <taxon>Lactobacillaceae</taxon>
        <taxon>Lentilactobacillus</taxon>
    </lineage>
</organism>
<evidence type="ECO:0000313" key="3">
    <source>
        <dbReference type="Proteomes" id="UP000005025"/>
    </source>
</evidence>
<dbReference type="AlphaFoldDB" id="H1LF15"/>
<keyword evidence="1" id="KW-0812">Transmembrane</keyword>
<keyword evidence="1" id="KW-0472">Membrane</keyword>
<sequence length="48" mass="5634">MRKESFSERVNDAMEAFVDWNDDHPWFPAIVWPIIVGVVWGLLDAIFN</sequence>
<keyword evidence="1" id="KW-1133">Transmembrane helix</keyword>
<dbReference type="RefSeq" id="WP_008856368.1">
    <property type="nucleotide sequence ID" value="NZ_JH591026.1"/>
</dbReference>
<proteinExistence type="predicted"/>
<dbReference type="Proteomes" id="UP000005025">
    <property type="component" value="Unassembled WGS sequence"/>
</dbReference>